<dbReference type="AlphaFoldDB" id="I7IS29"/>
<reference evidence="1 2" key="1">
    <citation type="journal article" date="2012" name="Nucleic Acids Res.">
        <title>Sequencing of the smallest Apicomplexan genome from the human pathogen Babesia microti.</title>
        <authorList>
            <person name="Cornillot E."/>
            <person name="Hadj-Kaddour K."/>
            <person name="Dassouli A."/>
            <person name="Noel B."/>
            <person name="Ranwez V."/>
            <person name="Vacherie B."/>
            <person name="Augagneur Y."/>
            <person name="Bres V."/>
            <person name="Duclos A."/>
            <person name="Randazzo S."/>
            <person name="Carcy B."/>
            <person name="Debierre-Grockiego F."/>
            <person name="Delbecq S."/>
            <person name="Moubri-Menage K."/>
            <person name="Shams-Eldin H."/>
            <person name="Usmani-Brown S."/>
            <person name="Bringaud F."/>
            <person name="Wincker P."/>
            <person name="Vivares C.P."/>
            <person name="Schwarz R.T."/>
            <person name="Schetters T.P."/>
            <person name="Krause P.J."/>
            <person name="Gorenflot A."/>
            <person name="Berry V."/>
            <person name="Barbe V."/>
            <person name="Ben Mamoun C."/>
        </authorList>
    </citation>
    <scope>NUCLEOTIDE SEQUENCE [LARGE SCALE GENOMIC DNA]</scope>
    <source>
        <strain evidence="1 2">RI</strain>
    </source>
</reference>
<name>I7IS29_BABMR</name>
<evidence type="ECO:0000313" key="1">
    <source>
        <dbReference type="EMBL" id="CCF75266.1"/>
    </source>
</evidence>
<dbReference type="Proteomes" id="UP000002899">
    <property type="component" value="Chromosome IV"/>
</dbReference>
<organism evidence="1 2">
    <name type="scientific">Babesia microti (strain RI)</name>
    <dbReference type="NCBI Taxonomy" id="1133968"/>
    <lineage>
        <taxon>Eukaryota</taxon>
        <taxon>Sar</taxon>
        <taxon>Alveolata</taxon>
        <taxon>Apicomplexa</taxon>
        <taxon>Aconoidasida</taxon>
        <taxon>Piroplasmida</taxon>
        <taxon>Babesiidae</taxon>
        <taxon>Babesia</taxon>
    </lineage>
</organism>
<accession>I7IS29</accession>
<sequence>MAATVTSGGASTVGPSMSSKENLLSKYLQEKSPFIHDTKFDLSLKEYPLGPILLPIPLSSELLGYETSALEVLHRWMNFQNLSEQIDLDEMIDYELATKSEEMQQCEEPLDLSGVVPSFILDQVKQLATRRQEKSSKLLGISPLKSAADNTQNNWLRLSKEQRVQIYMDSIRNSFVDPKTLVNPKNPNLKQKKVYKVMPNVQHWKNTYIHTSISGGVAEIDKGERGFMRVTEETPTSKQFEYYCSVGMEGKAERFSFLRNYTCQHSAKGSVGENYYLMLLPQQLYQLANQTLENKSNFQLKQQTHASQSQGIDGNATDIPDADNDTIYIISIKGQKSVLTKAGGGKKHDYLITYKDDDEEEGEDATSNASA</sequence>
<dbReference type="GeneID" id="24425711"/>
<proteinExistence type="predicted"/>
<dbReference type="RefSeq" id="XP_012649674.1">
    <property type="nucleotide sequence ID" value="XM_012794220.1"/>
</dbReference>
<dbReference type="OrthoDB" id="361033at2759"/>
<keyword evidence="2" id="KW-1185">Reference proteome</keyword>
<evidence type="ECO:0000313" key="2">
    <source>
        <dbReference type="Proteomes" id="UP000002899"/>
    </source>
</evidence>
<dbReference type="VEuPathDB" id="PiroplasmaDB:BmR1_04g05340"/>
<dbReference type="KEGG" id="bmic:BmR1_04g05340"/>
<reference evidence="1 2" key="2">
    <citation type="journal article" date="2013" name="PLoS ONE">
        <title>Whole genome mapping and re-organization of the nuclear and mitochondrial genomes of Babesia microti isolates.</title>
        <authorList>
            <person name="Cornillot E."/>
            <person name="Dassouli A."/>
            <person name="Garg A."/>
            <person name="Pachikara N."/>
            <person name="Randazzo S."/>
            <person name="Depoix D."/>
            <person name="Carcy B."/>
            <person name="Delbecq S."/>
            <person name="Frutos R."/>
            <person name="Silva J.C."/>
            <person name="Sutton R."/>
            <person name="Krause P.J."/>
            <person name="Mamoun C.B."/>
        </authorList>
    </citation>
    <scope>NUCLEOTIDE SEQUENCE [LARGE SCALE GENOMIC DNA]</scope>
    <source>
        <strain evidence="1 2">RI</strain>
    </source>
</reference>
<protein>
    <submittedName>
        <fullName evidence="1">Uncharacterized protein</fullName>
    </submittedName>
</protein>
<dbReference type="EMBL" id="LN871599">
    <property type="protein sequence ID" value="CCF75266.1"/>
    <property type="molecule type" value="Genomic_DNA"/>
</dbReference>
<reference evidence="1 2" key="3">
    <citation type="journal article" date="2016" name="Sci. Rep.">
        <title>Genome-wide diversity and gene expression profiling of Babesia microti isolates identify polymorphic genes that mediate host-pathogen interactions.</title>
        <authorList>
            <person name="Silva J.C."/>
            <person name="Cornillot E."/>
            <person name="McCracken C."/>
            <person name="Usmani-Brown S."/>
            <person name="Dwivedi A."/>
            <person name="Ifeonu O.O."/>
            <person name="Crabtree J."/>
            <person name="Gotia H.T."/>
            <person name="Virji A.Z."/>
            <person name="Reynes C."/>
            <person name="Colinge J."/>
            <person name="Kumar V."/>
            <person name="Lawres L."/>
            <person name="Pazzi J.E."/>
            <person name="Pablo J.V."/>
            <person name="Hung C."/>
            <person name="Brancato J."/>
            <person name="Kumari P."/>
            <person name="Orvis J."/>
            <person name="Tretina K."/>
            <person name="Chibucos M."/>
            <person name="Ott S."/>
            <person name="Sadzewicz L."/>
            <person name="Sengamalay N."/>
            <person name="Shetty A.C."/>
            <person name="Su Q."/>
            <person name="Tallon L."/>
            <person name="Fraser C.M."/>
            <person name="Frutos R."/>
            <person name="Molina D.M."/>
            <person name="Krause P.J."/>
            <person name="Ben Mamoun C."/>
        </authorList>
    </citation>
    <scope>NUCLEOTIDE SEQUENCE [LARGE SCALE GENOMIC DNA]</scope>
    <source>
        <strain evidence="1 2">RI</strain>
    </source>
</reference>